<dbReference type="InterPro" id="IPR003604">
    <property type="entry name" value="Matrin/U1-like-C_Znf_C2H2"/>
</dbReference>
<dbReference type="SMART" id="SM00451">
    <property type="entry name" value="ZnF_U1"/>
    <property type="match status" value="5"/>
</dbReference>
<feature type="compositionally biased region" description="Acidic residues" evidence="6">
    <location>
        <begin position="63"/>
        <end position="83"/>
    </location>
</feature>
<dbReference type="Gene3D" id="3.30.160.60">
    <property type="entry name" value="Classic Zinc Finger"/>
    <property type="match status" value="8"/>
</dbReference>
<feature type="region of interest" description="Disordered" evidence="6">
    <location>
        <begin position="227"/>
        <end position="262"/>
    </location>
</feature>
<evidence type="ECO:0000256" key="6">
    <source>
        <dbReference type="SAM" id="MobiDB-lite"/>
    </source>
</evidence>
<feature type="region of interest" description="Disordered" evidence="6">
    <location>
        <begin position="338"/>
        <end position="370"/>
    </location>
</feature>
<dbReference type="SUPFAM" id="SSF57667">
    <property type="entry name" value="beta-beta-alpha zinc fingers"/>
    <property type="match status" value="5"/>
</dbReference>
<dbReference type="Proteomes" id="UP001153620">
    <property type="component" value="Chromosome 2"/>
</dbReference>
<dbReference type="Pfam" id="PF00096">
    <property type="entry name" value="zf-C2H2"/>
    <property type="match status" value="1"/>
</dbReference>
<feature type="domain" description="C2H2-type" evidence="7">
    <location>
        <begin position="978"/>
        <end position="1005"/>
    </location>
</feature>
<feature type="compositionally biased region" description="Basic and acidic residues" evidence="6">
    <location>
        <begin position="239"/>
        <end position="250"/>
    </location>
</feature>
<evidence type="ECO:0000256" key="3">
    <source>
        <dbReference type="ARBA" id="ARBA00022771"/>
    </source>
</evidence>
<dbReference type="InterPro" id="IPR013087">
    <property type="entry name" value="Znf_C2H2_type"/>
</dbReference>
<dbReference type="InterPro" id="IPR036236">
    <property type="entry name" value="Znf_C2H2_sf"/>
</dbReference>
<dbReference type="PROSITE" id="PS00028">
    <property type="entry name" value="ZINC_FINGER_C2H2_1"/>
    <property type="match status" value="6"/>
</dbReference>
<dbReference type="GO" id="GO:0008270">
    <property type="term" value="F:zinc ion binding"/>
    <property type="evidence" value="ECO:0007669"/>
    <property type="project" value="UniProtKB-KW"/>
</dbReference>
<reference evidence="8" key="1">
    <citation type="submission" date="2022-01" db="EMBL/GenBank/DDBJ databases">
        <authorList>
            <person name="King R."/>
        </authorList>
    </citation>
    <scope>NUCLEOTIDE SEQUENCE</scope>
</reference>
<sequence length="1167" mass="136479">MELDEEDSHLCIRCNQTIIGLQNYVNHRQSQCRTQTKSSSKQFSPNFSFLDSHTNKKIQSYEDDFNFGDDESDDEEEEEDDDVGISAEQNNKSTESEFKEYDYDFFSSLELQCMSTKRDIPQARGGKNFNHHHRIMTRKATAAIMAQNGDEWIDDTNVVGINKKDDEDAYNKYYHNESNESTDSDDSEPAVPPRNYTRGKWKPGSRILNNFSGKWKTDMDDITKTTNWELNENESSNDGLDKSLEIDDRNPPPSHTKGKWIPGTKISRLEFKDEKIDEKTERDSFWCRYCCRSLATKAIYERHLKSNLHKKRTKQQNELEDAGESLPLRNLNELSTHFDKEQQKQQQKTPEERNKISSTTVIPSKKKTADENTEIIEIESEILDRATISTPITRTGHDDDDDDFVVDVDSNGRNIYRNGSSEPEDSNVAKRIIKRKKKFRSRTKITCEECDMKLPVHLFGNHLISHFHYRKMLLNPKKSFDSVLNNFHKIVIQSPFQCQPCKFYFNTREEFTRHWNSIEHTETVTKLVGGKFLCSSFCKFECVSNAEMTEHLDSVEHQQVVTLINRSKPIIIRYITRLLCKQCRQEFRYNIQLMHHMKDCKFKSTDKFIFNEIFNCDMCDKAFQSGLSLQKHKIKAHRISIFFCSECQLTFDTADEAKSHRRTNQHKTLASRKRILNDPQMKERMKKKCPICKEEQMDIIQLKQHIHEFHPERKFSCGRCGMKFAIAQEISRHVRDKLCKFYNTNKTEQSTTCTITSNEGGEVQTEEKVIVENAETSTSQSSIKSFALITSDSIKYPSMSTENDDDDDKVPTTSIESVEEESPSQGIDLIENNFSEILSPSAFQISETRNNETDEDNEYEMIIGEIDNKVEQIVEIQFTCKMCGFSSESHAEFLFHEILHQVPTEQKSTVKLQCSVCKKFFRKQSLREHLRQHTNERIFNCPIQACPMSFTRKANLKNHVRNVHKRNSEPSTSTSSPFVCKICGKKFLSKFILEQHQLIHRKKIETKTSACLISSCIYVEHNSVNARNHLLDHNDEKLFICTQQNCDYQAETMEQLKSHSHKHQELEFRFCCEHCDYKTKLSSHLKRHMRIHEADQGKIYKCNFCDYACNNSENLRKHVLSSKKHEGRFMYECIYCTVDDENLRFKCNYMKEYHKHLLNIHNISKKT</sequence>
<feature type="domain" description="C2H2-type" evidence="7">
    <location>
        <begin position="939"/>
        <end position="969"/>
    </location>
</feature>
<dbReference type="SMART" id="SM00355">
    <property type="entry name" value="ZnF_C2H2"/>
    <property type="match status" value="17"/>
</dbReference>
<name>A0A9N9RSS1_9DIPT</name>
<feature type="compositionally biased region" description="Basic and acidic residues" evidence="6">
    <location>
        <begin position="338"/>
        <end position="355"/>
    </location>
</feature>
<evidence type="ECO:0000259" key="7">
    <source>
        <dbReference type="PROSITE" id="PS50157"/>
    </source>
</evidence>
<feature type="domain" description="C2H2-type" evidence="7">
    <location>
        <begin position="715"/>
        <end position="747"/>
    </location>
</feature>
<feature type="region of interest" description="Disordered" evidence="6">
    <location>
        <begin position="796"/>
        <end position="824"/>
    </location>
</feature>
<keyword evidence="4" id="KW-0862">Zinc</keyword>
<keyword evidence="1" id="KW-0479">Metal-binding</keyword>
<proteinExistence type="predicted"/>
<dbReference type="OrthoDB" id="30289at2759"/>
<keyword evidence="9" id="KW-1185">Reference proteome</keyword>
<keyword evidence="3 5" id="KW-0863">Zinc-finger</keyword>
<protein>
    <recommendedName>
        <fullName evidence="7">C2H2-type domain-containing protein</fullName>
    </recommendedName>
</protein>
<accession>A0A9N9RSS1</accession>
<evidence type="ECO:0000256" key="1">
    <source>
        <dbReference type="ARBA" id="ARBA00022723"/>
    </source>
</evidence>
<evidence type="ECO:0000256" key="2">
    <source>
        <dbReference type="ARBA" id="ARBA00022737"/>
    </source>
</evidence>
<feature type="compositionally biased region" description="Polar residues" evidence="6">
    <location>
        <begin position="227"/>
        <end position="238"/>
    </location>
</feature>
<evidence type="ECO:0000256" key="4">
    <source>
        <dbReference type="ARBA" id="ARBA00022833"/>
    </source>
</evidence>
<evidence type="ECO:0000313" key="9">
    <source>
        <dbReference type="Proteomes" id="UP001153620"/>
    </source>
</evidence>
<keyword evidence="2" id="KW-0677">Repeat</keyword>
<feature type="region of interest" description="Disordered" evidence="6">
    <location>
        <begin position="63"/>
        <end position="96"/>
    </location>
</feature>
<gene>
    <name evidence="8" type="ORF">CHIRRI_LOCUS5854</name>
</gene>
<organism evidence="8 9">
    <name type="scientific">Chironomus riparius</name>
    <dbReference type="NCBI Taxonomy" id="315576"/>
    <lineage>
        <taxon>Eukaryota</taxon>
        <taxon>Metazoa</taxon>
        <taxon>Ecdysozoa</taxon>
        <taxon>Arthropoda</taxon>
        <taxon>Hexapoda</taxon>
        <taxon>Insecta</taxon>
        <taxon>Pterygota</taxon>
        <taxon>Neoptera</taxon>
        <taxon>Endopterygota</taxon>
        <taxon>Diptera</taxon>
        <taxon>Nematocera</taxon>
        <taxon>Chironomoidea</taxon>
        <taxon>Chironomidae</taxon>
        <taxon>Chironominae</taxon>
        <taxon>Chironomus</taxon>
    </lineage>
</organism>
<feature type="region of interest" description="Disordered" evidence="6">
    <location>
        <begin position="310"/>
        <end position="329"/>
    </location>
</feature>
<feature type="domain" description="C2H2-type" evidence="7">
    <location>
        <begin position="614"/>
        <end position="637"/>
    </location>
</feature>
<evidence type="ECO:0000313" key="8">
    <source>
        <dbReference type="EMBL" id="CAG9802949.1"/>
    </source>
</evidence>
<dbReference type="PANTHER" id="PTHR24379:SF121">
    <property type="entry name" value="C2H2-TYPE DOMAIN-CONTAINING PROTEIN"/>
    <property type="match status" value="1"/>
</dbReference>
<dbReference type="AlphaFoldDB" id="A0A9N9RSS1"/>
<feature type="region of interest" description="Disordered" evidence="6">
    <location>
        <begin position="175"/>
        <end position="203"/>
    </location>
</feature>
<dbReference type="PANTHER" id="PTHR24379">
    <property type="entry name" value="KRAB AND ZINC FINGER DOMAIN-CONTAINING"/>
    <property type="match status" value="1"/>
</dbReference>
<dbReference type="PROSITE" id="PS50157">
    <property type="entry name" value="ZINC_FINGER_C2H2_2"/>
    <property type="match status" value="5"/>
</dbReference>
<reference evidence="8" key="2">
    <citation type="submission" date="2022-10" db="EMBL/GenBank/DDBJ databases">
        <authorList>
            <consortium name="ENA_rothamsted_submissions"/>
            <consortium name="culmorum"/>
            <person name="King R."/>
        </authorList>
    </citation>
    <scope>NUCLEOTIDE SEQUENCE</scope>
</reference>
<dbReference type="GO" id="GO:0003676">
    <property type="term" value="F:nucleic acid binding"/>
    <property type="evidence" value="ECO:0007669"/>
    <property type="project" value="InterPro"/>
</dbReference>
<evidence type="ECO:0000256" key="5">
    <source>
        <dbReference type="PROSITE-ProRule" id="PRU00042"/>
    </source>
</evidence>
<dbReference type="EMBL" id="OU895878">
    <property type="protein sequence ID" value="CAG9802949.1"/>
    <property type="molecule type" value="Genomic_DNA"/>
</dbReference>
<feature type="domain" description="C2H2-type" evidence="7">
    <location>
        <begin position="1070"/>
        <end position="1097"/>
    </location>
</feature>